<dbReference type="HOGENOM" id="CLU_1577541_0_0_10"/>
<keyword evidence="2" id="KW-0614">Plasmid</keyword>
<keyword evidence="3" id="KW-1185">Reference proteome</keyword>
<dbReference type="Proteomes" id="UP000002028">
    <property type="component" value="Plasmid pSLIN02"/>
</dbReference>
<evidence type="ECO:0000313" key="2">
    <source>
        <dbReference type="EMBL" id="ADB42818.1"/>
    </source>
</evidence>
<dbReference type="KEGG" id="sli:Slin_6869"/>
<geneLocation type="plasmid" evidence="2 3">
    <name>pSLIN02</name>
</geneLocation>
<feature type="transmembrane region" description="Helical" evidence="1">
    <location>
        <begin position="133"/>
        <end position="150"/>
    </location>
</feature>
<protein>
    <submittedName>
        <fullName evidence="2">Uncharacterized protein</fullName>
    </submittedName>
</protein>
<keyword evidence="1" id="KW-1133">Transmembrane helix</keyword>
<gene>
    <name evidence="2" type="ordered locus">Slin_6869</name>
</gene>
<organism evidence="2 3">
    <name type="scientific">Spirosoma linguale (strain ATCC 33905 / DSM 74 / LMG 10896 / Claus 1)</name>
    <dbReference type="NCBI Taxonomy" id="504472"/>
    <lineage>
        <taxon>Bacteria</taxon>
        <taxon>Pseudomonadati</taxon>
        <taxon>Bacteroidota</taxon>
        <taxon>Cytophagia</taxon>
        <taxon>Cytophagales</taxon>
        <taxon>Cytophagaceae</taxon>
        <taxon>Spirosoma</taxon>
    </lineage>
</organism>
<accession>D2QVI6</accession>
<keyword evidence="1" id="KW-0472">Membrane</keyword>
<dbReference type="EMBL" id="CP001771">
    <property type="protein sequence ID" value="ADB42818.1"/>
    <property type="molecule type" value="Genomic_DNA"/>
</dbReference>
<feature type="transmembrane region" description="Helical" evidence="1">
    <location>
        <begin position="103"/>
        <end position="121"/>
    </location>
</feature>
<keyword evidence="1" id="KW-0812">Transmembrane</keyword>
<sequence length="169" mass="18869">MLRIYSKHLFMKKVVLLFTFLLMDLPVFSQLLRAINPKRRISSVYYSGDQVQIRFRNSTLGSDIYSGQIIGITRDSVDLSLSSVANQKIAVSQIMGLRRRPSLLSSVAAGLAIGATIITLIDKRDPSSAPRIGLSLVIGAGVGVGYWQVYSHRKRIRQEVSKGWSFQIR</sequence>
<evidence type="ECO:0000313" key="3">
    <source>
        <dbReference type="Proteomes" id="UP000002028"/>
    </source>
</evidence>
<dbReference type="AlphaFoldDB" id="D2QVI6"/>
<evidence type="ECO:0000256" key="1">
    <source>
        <dbReference type="SAM" id="Phobius"/>
    </source>
</evidence>
<reference evidence="2 3" key="1">
    <citation type="journal article" date="2010" name="Stand. Genomic Sci.">
        <title>Complete genome sequence of Spirosoma linguale type strain (1).</title>
        <authorList>
            <person name="Lail K."/>
            <person name="Sikorski J."/>
            <person name="Saunders E."/>
            <person name="Lapidus A."/>
            <person name="Glavina Del Rio T."/>
            <person name="Copeland A."/>
            <person name="Tice H."/>
            <person name="Cheng J.-F."/>
            <person name="Lucas S."/>
            <person name="Nolan M."/>
            <person name="Bruce D."/>
            <person name="Goodwin L."/>
            <person name="Pitluck S."/>
            <person name="Ivanova N."/>
            <person name="Mavromatis K."/>
            <person name="Ovchinnikova G."/>
            <person name="Pati A."/>
            <person name="Chen A."/>
            <person name="Palaniappan K."/>
            <person name="Land M."/>
            <person name="Hauser L."/>
            <person name="Chang Y.-J."/>
            <person name="Jeffries C.D."/>
            <person name="Chain P."/>
            <person name="Brettin T."/>
            <person name="Detter J.C."/>
            <person name="Schuetze A."/>
            <person name="Rohde M."/>
            <person name="Tindall B.J."/>
            <person name="Goeker M."/>
            <person name="Bristow J."/>
            <person name="Eisen J.A."/>
            <person name="Markowitz V."/>
            <person name="Hugenholtz P."/>
            <person name="Kyrpides N.C."/>
            <person name="Klenk H.-P."/>
            <person name="Chen F."/>
        </authorList>
    </citation>
    <scope>NUCLEOTIDE SEQUENCE [LARGE SCALE GENOMIC DNA]</scope>
    <source>
        <strain evidence="3">ATCC 33905 / DSM 74 / LMG 10896 / Claus 1</strain>
    </source>
</reference>
<proteinExistence type="predicted"/>
<name>D2QVI6_SPILD</name>